<feature type="transmembrane region" description="Helical" evidence="9">
    <location>
        <begin position="502"/>
        <end position="526"/>
    </location>
</feature>
<accession>A0A1X2H7W0</accession>
<organism evidence="11 12">
    <name type="scientific">Syncephalastrum racemosum</name>
    <name type="common">Filamentous fungus</name>
    <dbReference type="NCBI Taxonomy" id="13706"/>
    <lineage>
        <taxon>Eukaryota</taxon>
        <taxon>Fungi</taxon>
        <taxon>Fungi incertae sedis</taxon>
        <taxon>Mucoromycota</taxon>
        <taxon>Mucoromycotina</taxon>
        <taxon>Mucoromycetes</taxon>
        <taxon>Mucorales</taxon>
        <taxon>Syncephalastraceae</taxon>
        <taxon>Syncephalastrum</taxon>
    </lineage>
</organism>
<dbReference type="InParanoid" id="A0A1X2H7W0"/>
<evidence type="ECO:0000256" key="4">
    <source>
        <dbReference type="ARBA" id="ARBA00022692"/>
    </source>
</evidence>
<sequence>MTTTLSDTSEDTAVSMREQQSPSSPIRVPNNAYPNYQYGATSATAHPTLSYAETIYYSPAEDPSLHLQHVDSQSSFRQTLGSLANSVSRTSMMYIAENLQVPSPSPLSQHGDYVTSYYHQSNGNSHYDPMNYEEQQPVEHTQSRDSDNRYLGEMLCKSMSQRTSGTEACSFLPETIAKHTTTVASIQHLTDDDHEKSTFVQSVFNAMNVLIGVGILAFPLAFRCAGWLVGTFAFVFCAIGTNYTAKLLARCMDASPSAKTYGDIGLAAFGERGRTLIGGIFVVELFTMAVAMATLLGDGLQVLWDDLEIISARLLSFVVLVPFLFLPIRHLALTSLIGIVSCASLVIIVLYDGFSKNTRPGSLWDPMTTEMWPSDPSRIPLSFGLMMAGFAGHAVFPTLYRDMNDPKRYNQMVDITYALTILVYVAMAAAGYLMFGSETLQEITQNLAITPGFCKWLNDLACWLVVITPIAKFALIMNPLNITCELWFQNLSWIEPWLKIRWVPAALTTLIRPFMCAFVLFVATIFPGFDKVMSLLGALFSFSISAIFPILCYRRLYQGSLAQGETIGSTVMLVLACTMAALGTVWSFLPLDKLH</sequence>
<gene>
    <name evidence="11" type="ORF">BCR43DRAFT_460403</name>
</gene>
<feature type="region of interest" description="Disordered" evidence="8">
    <location>
        <begin position="1"/>
        <end position="30"/>
    </location>
</feature>
<feature type="domain" description="Amino acid transporter transmembrane" evidence="10">
    <location>
        <begin position="196"/>
        <end position="581"/>
    </location>
</feature>
<feature type="transmembrane region" description="Helical" evidence="9">
    <location>
        <begin position="227"/>
        <end position="245"/>
    </location>
</feature>
<keyword evidence="3" id="KW-0813">Transport</keyword>
<dbReference type="EMBL" id="MCGN01000007">
    <property type="protein sequence ID" value="ORY94657.1"/>
    <property type="molecule type" value="Genomic_DNA"/>
</dbReference>
<evidence type="ECO:0000256" key="2">
    <source>
        <dbReference type="ARBA" id="ARBA00008066"/>
    </source>
</evidence>
<evidence type="ECO:0000256" key="9">
    <source>
        <dbReference type="SAM" id="Phobius"/>
    </source>
</evidence>
<evidence type="ECO:0000256" key="8">
    <source>
        <dbReference type="SAM" id="MobiDB-lite"/>
    </source>
</evidence>
<comment type="caution">
    <text evidence="11">The sequence shown here is derived from an EMBL/GenBank/DDBJ whole genome shotgun (WGS) entry which is preliminary data.</text>
</comment>
<protein>
    <submittedName>
        <fullName evidence="11">Transmembrane amino acid transporter protein-domain-containing protein</fullName>
    </submittedName>
</protein>
<evidence type="ECO:0000256" key="7">
    <source>
        <dbReference type="ARBA" id="ARBA00023136"/>
    </source>
</evidence>
<dbReference type="AlphaFoldDB" id="A0A1X2H7W0"/>
<reference evidence="11 12" key="1">
    <citation type="submission" date="2016-07" db="EMBL/GenBank/DDBJ databases">
        <title>Pervasive Adenine N6-methylation of Active Genes in Fungi.</title>
        <authorList>
            <consortium name="DOE Joint Genome Institute"/>
            <person name="Mondo S.J."/>
            <person name="Dannebaum R.O."/>
            <person name="Kuo R.C."/>
            <person name="Labutti K."/>
            <person name="Haridas S."/>
            <person name="Kuo A."/>
            <person name="Salamov A."/>
            <person name="Ahrendt S.R."/>
            <person name="Lipzen A."/>
            <person name="Sullivan W."/>
            <person name="Andreopoulos W.B."/>
            <person name="Clum A."/>
            <person name="Lindquist E."/>
            <person name="Daum C."/>
            <person name="Ramamoorthy G.K."/>
            <person name="Gryganskyi A."/>
            <person name="Culley D."/>
            <person name="Magnuson J.K."/>
            <person name="James T.Y."/>
            <person name="O'Malley M.A."/>
            <person name="Stajich J.E."/>
            <person name="Spatafora J.W."/>
            <person name="Visel A."/>
            <person name="Grigoriev I.V."/>
        </authorList>
    </citation>
    <scope>NUCLEOTIDE SEQUENCE [LARGE SCALE GENOMIC DNA]</scope>
    <source>
        <strain evidence="11 12">NRRL 2496</strain>
    </source>
</reference>
<feature type="transmembrane region" description="Helical" evidence="9">
    <location>
        <begin position="309"/>
        <end position="326"/>
    </location>
</feature>
<dbReference type="STRING" id="13706.A0A1X2H7W0"/>
<evidence type="ECO:0000256" key="5">
    <source>
        <dbReference type="ARBA" id="ARBA00022970"/>
    </source>
</evidence>
<dbReference type="InterPro" id="IPR013057">
    <property type="entry name" value="AA_transpt_TM"/>
</dbReference>
<feature type="transmembrane region" description="Helical" evidence="9">
    <location>
        <begin position="412"/>
        <end position="435"/>
    </location>
</feature>
<feature type="transmembrane region" description="Helical" evidence="9">
    <location>
        <begin position="333"/>
        <end position="351"/>
    </location>
</feature>
<evidence type="ECO:0000313" key="12">
    <source>
        <dbReference type="Proteomes" id="UP000242180"/>
    </source>
</evidence>
<dbReference type="Pfam" id="PF01490">
    <property type="entry name" value="Aa_trans"/>
    <property type="match status" value="1"/>
</dbReference>
<feature type="transmembrane region" description="Helical" evidence="9">
    <location>
        <begin position="379"/>
        <end position="400"/>
    </location>
</feature>
<comment type="subcellular location">
    <subcellularLocation>
        <location evidence="1">Membrane</location>
        <topology evidence="1">Multi-pass membrane protein</topology>
    </subcellularLocation>
</comment>
<keyword evidence="12" id="KW-1185">Reference proteome</keyword>
<evidence type="ECO:0000256" key="6">
    <source>
        <dbReference type="ARBA" id="ARBA00022989"/>
    </source>
</evidence>
<feature type="transmembrane region" description="Helical" evidence="9">
    <location>
        <begin position="203"/>
        <end position="221"/>
    </location>
</feature>
<feature type="transmembrane region" description="Helical" evidence="9">
    <location>
        <begin position="276"/>
        <end position="297"/>
    </location>
</feature>
<keyword evidence="6 9" id="KW-1133">Transmembrane helix</keyword>
<evidence type="ECO:0000256" key="1">
    <source>
        <dbReference type="ARBA" id="ARBA00004141"/>
    </source>
</evidence>
<dbReference type="GO" id="GO:0015179">
    <property type="term" value="F:L-amino acid transmembrane transporter activity"/>
    <property type="evidence" value="ECO:0007669"/>
    <property type="project" value="TreeGrafter"/>
</dbReference>
<keyword evidence="7 9" id="KW-0472">Membrane</keyword>
<evidence type="ECO:0000259" key="10">
    <source>
        <dbReference type="Pfam" id="PF01490"/>
    </source>
</evidence>
<evidence type="ECO:0000313" key="11">
    <source>
        <dbReference type="EMBL" id="ORY94657.1"/>
    </source>
</evidence>
<comment type="similarity">
    <text evidence="2">Belongs to the amino acid/polyamine transporter 2 family.</text>
</comment>
<dbReference type="Proteomes" id="UP000242180">
    <property type="component" value="Unassembled WGS sequence"/>
</dbReference>
<dbReference type="OrthoDB" id="655540at2759"/>
<name>A0A1X2H7W0_SYNRA</name>
<dbReference type="OMA" id="LAFPICM"/>
<dbReference type="PANTHER" id="PTHR22950">
    <property type="entry name" value="AMINO ACID TRANSPORTER"/>
    <property type="match status" value="1"/>
</dbReference>
<feature type="transmembrane region" description="Helical" evidence="9">
    <location>
        <begin position="566"/>
        <end position="589"/>
    </location>
</feature>
<keyword evidence="5" id="KW-0029">Amino-acid transport</keyword>
<feature type="transmembrane region" description="Helical" evidence="9">
    <location>
        <begin position="460"/>
        <end position="481"/>
    </location>
</feature>
<proteinExistence type="inferred from homology"/>
<feature type="transmembrane region" description="Helical" evidence="9">
    <location>
        <begin position="532"/>
        <end position="554"/>
    </location>
</feature>
<dbReference type="GO" id="GO:0005774">
    <property type="term" value="C:vacuolar membrane"/>
    <property type="evidence" value="ECO:0007669"/>
    <property type="project" value="TreeGrafter"/>
</dbReference>
<keyword evidence="4 9" id="KW-0812">Transmembrane</keyword>
<evidence type="ECO:0000256" key="3">
    <source>
        <dbReference type="ARBA" id="ARBA00022448"/>
    </source>
</evidence>
<dbReference type="PANTHER" id="PTHR22950:SF692">
    <property type="entry name" value="TRANSMEMBRANE AMINO ACID TRANSPORTER FAMILY PROTEIN"/>
    <property type="match status" value="1"/>
</dbReference>